<evidence type="ECO:0000313" key="3">
    <source>
        <dbReference type="Proteomes" id="UP000015531"/>
    </source>
</evidence>
<evidence type="ECO:0000313" key="2">
    <source>
        <dbReference type="EMBL" id="EQB13032.1"/>
    </source>
</evidence>
<organism evidence="2 3">
    <name type="scientific">Sphingobium lactosutens DS20</name>
    <dbReference type="NCBI Taxonomy" id="1331060"/>
    <lineage>
        <taxon>Bacteria</taxon>
        <taxon>Pseudomonadati</taxon>
        <taxon>Pseudomonadota</taxon>
        <taxon>Alphaproteobacteria</taxon>
        <taxon>Sphingomonadales</taxon>
        <taxon>Sphingomonadaceae</taxon>
        <taxon>Sphingobium</taxon>
    </lineage>
</organism>
<accession>T0HJ15</accession>
<keyword evidence="1" id="KW-0472">Membrane</keyword>
<protein>
    <submittedName>
        <fullName evidence="2">Uncharacterized protein</fullName>
    </submittedName>
</protein>
<comment type="caution">
    <text evidence="2">The sequence shown here is derived from an EMBL/GenBank/DDBJ whole genome shotgun (WGS) entry which is preliminary data.</text>
</comment>
<keyword evidence="1" id="KW-1133">Transmembrane helix</keyword>
<reference evidence="2 3" key="1">
    <citation type="journal article" date="2013" name="Genome Announc.">
        <title>Draft Genome Sequence of Sphingobium lactosutens Strain DS20T, Isolated from a Hexachlorocyclohexane Dumpsite.</title>
        <authorList>
            <person name="Kumar R."/>
            <person name="Dwivedi V."/>
            <person name="Negi V."/>
            <person name="Khurana J.P."/>
            <person name="Lal R."/>
        </authorList>
    </citation>
    <scope>NUCLEOTIDE SEQUENCE [LARGE SCALE GENOMIC DNA]</scope>
    <source>
        <strain evidence="2 3">DS20</strain>
    </source>
</reference>
<feature type="transmembrane region" description="Helical" evidence="1">
    <location>
        <begin position="20"/>
        <end position="38"/>
    </location>
</feature>
<gene>
    <name evidence="2" type="ORF">RLDS_17080</name>
</gene>
<keyword evidence="1" id="KW-0812">Transmembrane</keyword>
<name>T0HJ15_9SPHN</name>
<proteinExistence type="predicted"/>
<dbReference type="Proteomes" id="UP000015531">
    <property type="component" value="Unassembled WGS sequence"/>
</dbReference>
<dbReference type="EMBL" id="ATDP01000098">
    <property type="protein sequence ID" value="EQB13032.1"/>
    <property type="molecule type" value="Genomic_DNA"/>
</dbReference>
<keyword evidence="3" id="KW-1185">Reference proteome</keyword>
<evidence type="ECO:0000256" key="1">
    <source>
        <dbReference type="SAM" id="Phobius"/>
    </source>
</evidence>
<dbReference type="AlphaFoldDB" id="T0HJ15"/>
<sequence length="81" mass="9301">MLNEWSDRDPDPPRSAWRDRIIMALAALTGITLLVNIAQRFGLLYRANPIERAQRQSRRRAHPVGILTIDRRHGLACGEQK</sequence>